<reference evidence="2" key="1">
    <citation type="submission" date="2020-03" db="EMBL/GenBank/DDBJ databases">
        <title>Hybrid Assembly of Korean Phytophthora infestans isolates.</title>
        <authorList>
            <person name="Prokchorchik M."/>
            <person name="Lee Y."/>
            <person name="Seo J."/>
            <person name="Cho J.-H."/>
            <person name="Park Y.-E."/>
            <person name="Jang D.-C."/>
            <person name="Im J.-S."/>
            <person name="Choi J.-G."/>
            <person name="Park H.-J."/>
            <person name="Lee G.-B."/>
            <person name="Lee Y.-G."/>
            <person name="Hong S.-Y."/>
            <person name="Cho K."/>
            <person name="Sohn K.H."/>
        </authorList>
    </citation>
    <scope>NUCLEOTIDE SEQUENCE</scope>
    <source>
        <strain evidence="2">KR_2_A2</strain>
    </source>
</reference>
<feature type="compositionally biased region" description="Polar residues" evidence="1">
    <location>
        <begin position="109"/>
        <end position="121"/>
    </location>
</feature>
<feature type="compositionally biased region" description="Low complexity" evidence="1">
    <location>
        <begin position="32"/>
        <end position="43"/>
    </location>
</feature>
<evidence type="ECO:0000313" key="4">
    <source>
        <dbReference type="Proteomes" id="UP000704712"/>
    </source>
</evidence>
<dbReference type="EMBL" id="JAACNO010001630">
    <property type="protein sequence ID" value="KAF4138828.1"/>
    <property type="molecule type" value="Genomic_DNA"/>
</dbReference>
<dbReference type="EMBL" id="JAACNO010001981">
    <property type="protein sequence ID" value="KAF4136240.1"/>
    <property type="molecule type" value="Genomic_DNA"/>
</dbReference>
<evidence type="ECO:0000313" key="3">
    <source>
        <dbReference type="EMBL" id="KAF4138828.1"/>
    </source>
</evidence>
<evidence type="ECO:0000313" key="2">
    <source>
        <dbReference type="EMBL" id="KAF4136240.1"/>
    </source>
</evidence>
<dbReference type="AlphaFoldDB" id="A0A8S9U6R4"/>
<proteinExistence type="predicted"/>
<accession>A0A8S9U6R4</accession>
<feature type="compositionally biased region" description="Polar residues" evidence="1">
    <location>
        <begin position="55"/>
        <end position="66"/>
    </location>
</feature>
<gene>
    <name evidence="3" type="ORF">GN958_ATG12037</name>
    <name evidence="2" type="ORF">GN958_ATG14581</name>
</gene>
<organism evidence="2 4">
    <name type="scientific">Phytophthora infestans</name>
    <name type="common">Potato late blight agent</name>
    <name type="synonym">Botrytis infestans</name>
    <dbReference type="NCBI Taxonomy" id="4787"/>
    <lineage>
        <taxon>Eukaryota</taxon>
        <taxon>Sar</taxon>
        <taxon>Stramenopiles</taxon>
        <taxon>Oomycota</taxon>
        <taxon>Peronosporomycetes</taxon>
        <taxon>Peronosporales</taxon>
        <taxon>Peronosporaceae</taxon>
        <taxon>Phytophthora</taxon>
    </lineage>
</organism>
<protein>
    <submittedName>
        <fullName evidence="2">Uncharacterized protein</fullName>
    </submittedName>
</protein>
<sequence length="121" mass="12812">MSSPQRSKSAQLDAEPSVQSLPPDEALDREIAAAVAQAPATQTEDQTDHQRPGHSAQTQTGTQPSRNLDAELAAPSVADAVRHYGTHADVPPEPRSPPRSAYDGGYAETFSQSMDSVTMGQ</sequence>
<name>A0A8S9U6R4_PHYIN</name>
<feature type="compositionally biased region" description="Polar residues" evidence="1">
    <location>
        <begin position="1"/>
        <end position="10"/>
    </location>
</feature>
<evidence type="ECO:0000256" key="1">
    <source>
        <dbReference type="SAM" id="MobiDB-lite"/>
    </source>
</evidence>
<feature type="region of interest" description="Disordered" evidence="1">
    <location>
        <begin position="1"/>
        <end position="121"/>
    </location>
</feature>
<dbReference type="Proteomes" id="UP000704712">
    <property type="component" value="Unassembled WGS sequence"/>
</dbReference>
<comment type="caution">
    <text evidence="2">The sequence shown here is derived from an EMBL/GenBank/DDBJ whole genome shotgun (WGS) entry which is preliminary data.</text>
</comment>